<evidence type="ECO:0000256" key="5">
    <source>
        <dbReference type="ARBA" id="ARBA00023242"/>
    </source>
</evidence>
<dbReference type="InterPro" id="IPR044670">
    <property type="entry name" value="SOFL"/>
</dbReference>
<dbReference type="GO" id="GO:0005737">
    <property type="term" value="C:cytoplasm"/>
    <property type="evidence" value="ECO:0007669"/>
    <property type="project" value="UniProtKB-SubCell"/>
</dbReference>
<sequence>MGLIVLLCEKLPLLLKGNNKETDINAFPDNVENCTYSDHHVIYTHIAGDEPEKWSGSESGWTMYIGSPIHTQTNDVYQISDPKEGGEKNSDKKAILEYFDDDESDDSMASDASSGPISSHHELVLPCEVGEGEGRLRQAAKQDQHGNYFKCSSGKKVGYRKLKKRDERLGIKEEKEEEFLHKADSAGSHV</sequence>
<keyword evidence="5" id="KW-0539">Nucleus</keyword>
<dbReference type="EMBL" id="CM007651">
    <property type="protein sequence ID" value="ONI31210.1"/>
    <property type="molecule type" value="Genomic_DNA"/>
</dbReference>
<evidence type="ECO:0000256" key="1">
    <source>
        <dbReference type="ARBA" id="ARBA00004496"/>
    </source>
</evidence>
<protein>
    <submittedName>
        <fullName evidence="8">Uncharacterized protein</fullName>
    </submittedName>
</protein>
<keyword evidence="2" id="KW-0963">Cytoplasm</keyword>
<gene>
    <name evidence="8" type="ORF">PRUPE_1G298800</name>
</gene>
<evidence type="ECO:0000313" key="8">
    <source>
        <dbReference type="EMBL" id="ONI31210.1"/>
    </source>
</evidence>
<keyword evidence="3" id="KW-0203">Cytokinin biosynthesis</keyword>
<evidence type="ECO:0000256" key="6">
    <source>
        <dbReference type="ARBA" id="ARBA00024199"/>
    </source>
</evidence>
<reference evidence="8 9" key="1">
    <citation type="journal article" date="2013" name="Nat. Genet.">
        <title>The high-quality draft genome of peach (Prunus persica) identifies unique patterns of genetic diversity, domestication and genome evolution.</title>
        <authorList>
            <consortium name="International Peach Genome Initiative"/>
            <person name="Verde I."/>
            <person name="Abbott A.G."/>
            <person name="Scalabrin S."/>
            <person name="Jung S."/>
            <person name="Shu S."/>
            <person name="Marroni F."/>
            <person name="Zhebentyayeva T."/>
            <person name="Dettori M.T."/>
            <person name="Grimwood J."/>
            <person name="Cattonaro F."/>
            <person name="Zuccolo A."/>
            <person name="Rossini L."/>
            <person name="Jenkins J."/>
            <person name="Vendramin E."/>
            <person name="Meisel L.A."/>
            <person name="Decroocq V."/>
            <person name="Sosinski B."/>
            <person name="Prochnik S."/>
            <person name="Mitros T."/>
            <person name="Policriti A."/>
            <person name="Cipriani G."/>
            <person name="Dondini L."/>
            <person name="Ficklin S."/>
            <person name="Goodstein D.M."/>
            <person name="Xuan P."/>
            <person name="Del Fabbro C."/>
            <person name="Aramini V."/>
            <person name="Copetti D."/>
            <person name="Gonzalez S."/>
            <person name="Horner D.S."/>
            <person name="Falchi R."/>
            <person name="Lucas S."/>
            <person name="Mica E."/>
            <person name="Maldonado J."/>
            <person name="Lazzari B."/>
            <person name="Bielenberg D."/>
            <person name="Pirona R."/>
            <person name="Miculan M."/>
            <person name="Barakat A."/>
            <person name="Testolin R."/>
            <person name="Stella A."/>
            <person name="Tartarini S."/>
            <person name="Tonutti P."/>
            <person name="Arus P."/>
            <person name="Orellana A."/>
            <person name="Wells C."/>
            <person name="Main D."/>
            <person name="Vizzotto G."/>
            <person name="Silva H."/>
            <person name="Salamini F."/>
            <person name="Schmutz J."/>
            <person name="Morgante M."/>
            <person name="Rokhsar D.S."/>
        </authorList>
    </citation>
    <scope>NUCLEOTIDE SEQUENCE [LARGE SCALE GENOMIC DNA]</scope>
    <source>
        <strain evidence="9">cv. Nemared</strain>
    </source>
</reference>
<evidence type="ECO:0000256" key="3">
    <source>
        <dbReference type="ARBA" id="ARBA00022712"/>
    </source>
</evidence>
<comment type="similarity">
    <text evidence="6">Belongs to the SOFL plant protein family.</text>
</comment>
<dbReference type="Proteomes" id="UP000006882">
    <property type="component" value="Chromosome G1"/>
</dbReference>
<evidence type="ECO:0000256" key="2">
    <source>
        <dbReference type="ARBA" id="ARBA00022490"/>
    </source>
</evidence>
<feature type="region of interest" description="Disordered" evidence="7">
    <location>
        <begin position="102"/>
        <end position="121"/>
    </location>
</feature>
<proteinExistence type="inferred from homology"/>
<accession>A0A251R677</accession>
<dbReference type="Gramene" id="ONI31210">
    <property type="protein sequence ID" value="ONI31210"/>
    <property type="gene ID" value="PRUPE_1G298800"/>
</dbReference>
<comment type="subcellular location">
    <subcellularLocation>
        <location evidence="1">Cytoplasm</location>
    </subcellularLocation>
</comment>
<evidence type="ECO:0000256" key="7">
    <source>
        <dbReference type="SAM" id="MobiDB-lite"/>
    </source>
</evidence>
<dbReference type="AlphaFoldDB" id="A0A251R677"/>
<dbReference type="PANTHER" id="PTHR33347">
    <property type="entry name" value="OSJNBA0091C07.3 PROTEIN"/>
    <property type="match status" value="1"/>
</dbReference>
<dbReference type="PANTHER" id="PTHR33347:SF31">
    <property type="entry name" value="PROTEIN SOB FIVE-LIKE 1"/>
    <property type="match status" value="1"/>
</dbReference>
<organism evidence="8 9">
    <name type="scientific">Prunus persica</name>
    <name type="common">Peach</name>
    <name type="synonym">Amygdalus persica</name>
    <dbReference type="NCBI Taxonomy" id="3760"/>
    <lineage>
        <taxon>Eukaryota</taxon>
        <taxon>Viridiplantae</taxon>
        <taxon>Streptophyta</taxon>
        <taxon>Embryophyta</taxon>
        <taxon>Tracheophyta</taxon>
        <taxon>Spermatophyta</taxon>
        <taxon>Magnoliopsida</taxon>
        <taxon>eudicotyledons</taxon>
        <taxon>Gunneridae</taxon>
        <taxon>Pentapetalae</taxon>
        <taxon>rosids</taxon>
        <taxon>fabids</taxon>
        <taxon>Rosales</taxon>
        <taxon>Rosaceae</taxon>
        <taxon>Amygdaloideae</taxon>
        <taxon>Amygdaleae</taxon>
        <taxon>Prunus</taxon>
    </lineage>
</organism>
<keyword evidence="9" id="KW-1185">Reference proteome</keyword>
<name>A0A251R677_PRUPE</name>
<dbReference type="GO" id="GO:0009691">
    <property type="term" value="P:cytokinin biosynthetic process"/>
    <property type="evidence" value="ECO:0007669"/>
    <property type="project" value="UniProtKB-KW"/>
</dbReference>
<feature type="region of interest" description="Disordered" evidence="7">
    <location>
        <begin position="166"/>
        <end position="190"/>
    </location>
</feature>
<evidence type="ECO:0000256" key="4">
    <source>
        <dbReference type="ARBA" id="ARBA00022864"/>
    </source>
</evidence>
<feature type="compositionally biased region" description="Basic and acidic residues" evidence="7">
    <location>
        <begin position="166"/>
        <end position="184"/>
    </location>
</feature>
<evidence type="ECO:0000313" key="9">
    <source>
        <dbReference type="Proteomes" id="UP000006882"/>
    </source>
</evidence>
<dbReference type="GO" id="GO:0009736">
    <property type="term" value="P:cytokinin-activated signaling pathway"/>
    <property type="evidence" value="ECO:0007669"/>
    <property type="project" value="UniProtKB-KW"/>
</dbReference>
<dbReference type="OrthoDB" id="1164065at2759"/>
<keyword evidence="4" id="KW-0932">Cytokinin signaling pathway</keyword>